<dbReference type="OMA" id="SANEDYC"/>
<keyword evidence="3 4" id="KW-0472">Membrane</keyword>
<keyword evidence="2 4" id="KW-1133">Transmembrane helix</keyword>
<keyword evidence="6" id="KW-0732">Signal</keyword>
<evidence type="ECO:0000256" key="6">
    <source>
        <dbReference type="SAM" id="SignalP"/>
    </source>
</evidence>
<proteinExistence type="inferred from homology"/>
<dbReference type="GO" id="GO:0005375">
    <property type="term" value="F:copper ion transmembrane transporter activity"/>
    <property type="evidence" value="ECO:0007669"/>
    <property type="project" value="UniProtKB-UniRule"/>
</dbReference>
<evidence type="ECO:0000313" key="7">
    <source>
        <dbReference type="EMBL" id="EGT57933.1"/>
    </source>
</evidence>
<keyword evidence="1 4" id="KW-0812">Transmembrane</keyword>
<reference evidence="8" key="1">
    <citation type="submission" date="2011-07" db="EMBL/GenBank/DDBJ databases">
        <authorList>
            <consortium name="Caenorhabditis brenneri Sequencing and Analysis Consortium"/>
            <person name="Wilson R.K."/>
        </authorList>
    </citation>
    <scope>NUCLEOTIDE SEQUENCE [LARGE SCALE GENOMIC DNA]</scope>
    <source>
        <strain evidence="8">PB2801</strain>
    </source>
</reference>
<gene>
    <name evidence="7" type="ORF">CAEBREN_10591</name>
</gene>
<dbReference type="Proteomes" id="UP000008068">
    <property type="component" value="Unassembled WGS sequence"/>
</dbReference>
<keyword evidence="4" id="KW-0406">Ion transport</keyword>
<sequence length="280" mass="31819">MITFVKLWCVLTLVAAFSLKEMTEEEKRVENALFKLVGEEPPNEILSDHKDLTLPDVLFTNIKVAQDSHVGGIKNNTETKSEASHSDHNHSTLKDPKHCKSHDEEHSMNKWFHFGFKEVVLFDFWKVEDTTGLIITCFLWFTAGIVYELLKWYRVYITLHKKWKRKESFHLPTIVTVTDGRALKEDFKDPAAPLMNNSTGCPPIADRPSPFSFDRAAQAFLYILQLILAYFLMLVVMTFNVWLTLAVILGAGFGNWIAISFSKLKSCGQAADSMAGDACH</sequence>
<evidence type="ECO:0000256" key="5">
    <source>
        <dbReference type="SAM" id="MobiDB-lite"/>
    </source>
</evidence>
<feature type="transmembrane region" description="Helical" evidence="4">
    <location>
        <begin position="131"/>
        <end position="150"/>
    </location>
</feature>
<comment type="subcellular location">
    <subcellularLocation>
        <location evidence="4">Membrane</location>
        <topology evidence="4">Multi-pass membrane protein</topology>
    </subcellularLocation>
</comment>
<dbReference type="AlphaFoldDB" id="G0MHJ5"/>
<dbReference type="OrthoDB" id="161814at2759"/>
<evidence type="ECO:0000256" key="4">
    <source>
        <dbReference type="RuleBase" id="RU367022"/>
    </source>
</evidence>
<dbReference type="HOGENOM" id="CLU_079690_2_4_1"/>
<dbReference type="PANTHER" id="PTHR12483:SF127">
    <property type="entry name" value="COPPER TRANSPORT PROTEIN"/>
    <property type="match status" value="1"/>
</dbReference>
<evidence type="ECO:0000256" key="3">
    <source>
        <dbReference type="ARBA" id="ARBA00023136"/>
    </source>
</evidence>
<keyword evidence="4" id="KW-0186">Copper</keyword>
<accession>G0MHJ5</accession>
<comment type="similarity">
    <text evidence="4">Belongs to the copper transporter (Ctr) (TC 1.A.56) family. SLC31A subfamily.</text>
</comment>
<dbReference type="EMBL" id="GL379794">
    <property type="protein sequence ID" value="EGT57933.1"/>
    <property type="molecule type" value="Genomic_DNA"/>
</dbReference>
<keyword evidence="8" id="KW-1185">Reference proteome</keyword>
<feature type="chain" id="PRO_5003403914" description="Copper transport protein" evidence="6">
    <location>
        <begin position="17"/>
        <end position="280"/>
    </location>
</feature>
<protein>
    <recommendedName>
        <fullName evidence="4">Copper transport protein</fullName>
    </recommendedName>
</protein>
<keyword evidence="4" id="KW-0813">Transport</keyword>
<dbReference type="InterPro" id="IPR007274">
    <property type="entry name" value="Cop_transporter"/>
</dbReference>
<keyword evidence="4" id="KW-0187">Copper transport</keyword>
<evidence type="ECO:0000256" key="1">
    <source>
        <dbReference type="ARBA" id="ARBA00022692"/>
    </source>
</evidence>
<dbReference type="eggNOG" id="KOG3386">
    <property type="taxonomic scope" value="Eukaryota"/>
</dbReference>
<dbReference type="GO" id="GO:0016020">
    <property type="term" value="C:membrane"/>
    <property type="evidence" value="ECO:0007669"/>
    <property type="project" value="UniProtKB-SubCell"/>
</dbReference>
<name>G0MHJ5_CAEBE</name>
<feature type="region of interest" description="Disordered" evidence="5">
    <location>
        <begin position="72"/>
        <end position="101"/>
    </location>
</feature>
<feature type="transmembrane region" description="Helical" evidence="4">
    <location>
        <begin position="242"/>
        <end position="261"/>
    </location>
</feature>
<evidence type="ECO:0000313" key="8">
    <source>
        <dbReference type="Proteomes" id="UP000008068"/>
    </source>
</evidence>
<organism evidence="8">
    <name type="scientific">Caenorhabditis brenneri</name>
    <name type="common">Nematode worm</name>
    <dbReference type="NCBI Taxonomy" id="135651"/>
    <lineage>
        <taxon>Eukaryota</taxon>
        <taxon>Metazoa</taxon>
        <taxon>Ecdysozoa</taxon>
        <taxon>Nematoda</taxon>
        <taxon>Chromadorea</taxon>
        <taxon>Rhabditida</taxon>
        <taxon>Rhabditina</taxon>
        <taxon>Rhabditomorpha</taxon>
        <taxon>Rhabditoidea</taxon>
        <taxon>Rhabditidae</taxon>
        <taxon>Peloderinae</taxon>
        <taxon>Caenorhabditis</taxon>
    </lineage>
</organism>
<feature type="compositionally biased region" description="Basic and acidic residues" evidence="5">
    <location>
        <begin position="77"/>
        <end position="101"/>
    </location>
</feature>
<dbReference type="Pfam" id="PF04145">
    <property type="entry name" value="Ctr"/>
    <property type="match status" value="1"/>
</dbReference>
<feature type="signal peptide" evidence="6">
    <location>
        <begin position="1"/>
        <end position="16"/>
    </location>
</feature>
<dbReference type="InParanoid" id="G0MHJ5"/>
<dbReference type="PANTHER" id="PTHR12483">
    <property type="entry name" value="SOLUTE CARRIER FAMILY 31 COPPER TRANSPORTERS"/>
    <property type="match status" value="1"/>
</dbReference>
<evidence type="ECO:0000256" key="2">
    <source>
        <dbReference type="ARBA" id="ARBA00022989"/>
    </source>
</evidence>
<feature type="transmembrane region" description="Helical" evidence="4">
    <location>
        <begin position="219"/>
        <end position="236"/>
    </location>
</feature>